<dbReference type="InterPro" id="IPR027417">
    <property type="entry name" value="P-loop_NTPase"/>
</dbReference>
<dbReference type="SUPFAM" id="SSF52540">
    <property type="entry name" value="P-loop containing nucleoside triphosphate hydrolases"/>
    <property type="match status" value="1"/>
</dbReference>
<evidence type="ECO:0000313" key="1">
    <source>
        <dbReference type="EMBL" id="MFC7126059.1"/>
    </source>
</evidence>
<dbReference type="EMBL" id="JBHSZQ010000014">
    <property type="protein sequence ID" value="MFC7126059.1"/>
    <property type="molecule type" value="Genomic_DNA"/>
</dbReference>
<dbReference type="AlphaFoldDB" id="A0ABD5X871"/>
<reference evidence="1 2" key="1">
    <citation type="journal article" date="2014" name="Int. J. Syst. Evol. Microbiol.">
        <title>Complete genome sequence of Corynebacterium casei LMG S-19264T (=DSM 44701T), isolated from a smear-ripened cheese.</title>
        <authorList>
            <consortium name="US DOE Joint Genome Institute (JGI-PGF)"/>
            <person name="Walter F."/>
            <person name="Albersmeier A."/>
            <person name="Kalinowski J."/>
            <person name="Ruckert C."/>
        </authorList>
    </citation>
    <scope>NUCLEOTIDE SEQUENCE [LARGE SCALE GENOMIC DNA]</scope>
    <source>
        <strain evidence="1 2">CGMCC 4.7215</strain>
    </source>
</reference>
<evidence type="ECO:0008006" key="3">
    <source>
        <dbReference type="Google" id="ProtNLM"/>
    </source>
</evidence>
<name>A0ABD5X871_9EURY</name>
<proteinExistence type="predicted"/>
<comment type="caution">
    <text evidence="1">The sequence shown here is derived from an EMBL/GenBank/DDBJ whole genome shotgun (WGS) entry which is preliminary data.</text>
</comment>
<sequence>MTSAGRLKLSTPLDDADIPVTELVVPTRRAESRTVMSIVSGLLEAGVPVRDIAVVVRDLEEYEEPLRRGARQNGLATAFWTQLTVTRTTPFALIEAVCDVLGAEELDASTLCQPLEQRWCPPSAASASWPLDQQTVQRGQHALSTGAQTIDGWYDEVQDKPAIDQRFVAYLEWLLDCPKATPDAVKSVLGGVIDRYERLGLPVTKARDSPAGVETERDARAVVRAQTLTQHLPNKYADRLDEEALERSWSDVADLSRLIVTQRPGRREQSNARAVDILEANDVWLLDIPYVIAAGLVDGEWPTPTQSPLPSELQEAVLSGERQAEQLAPRTAWTDGRDRDQFDDTVRAADNGLILTRHTETISGEEQRPSYLLEYLDREVVSDKEVESLLGPDCILPQPIRRMLKGDR</sequence>
<evidence type="ECO:0000313" key="2">
    <source>
        <dbReference type="Proteomes" id="UP001596414"/>
    </source>
</evidence>
<dbReference type="Proteomes" id="UP001596414">
    <property type="component" value="Unassembled WGS sequence"/>
</dbReference>
<gene>
    <name evidence="1" type="ORF">ACFQJ7_08415</name>
</gene>
<protein>
    <recommendedName>
        <fullName evidence="3">DNA helicase</fullName>
    </recommendedName>
</protein>
<organism evidence="1 2">
    <name type="scientific">Halovenus rubra</name>
    <dbReference type="NCBI Taxonomy" id="869890"/>
    <lineage>
        <taxon>Archaea</taxon>
        <taxon>Methanobacteriati</taxon>
        <taxon>Methanobacteriota</taxon>
        <taxon>Stenosarchaea group</taxon>
        <taxon>Halobacteria</taxon>
        <taxon>Halobacteriales</taxon>
        <taxon>Haloarculaceae</taxon>
        <taxon>Halovenus</taxon>
    </lineage>
</organism>
<dbReference type="RefSeq" id="WP_267639003.1">
    <property type="nucleotide sequence ID" value="NZ_JAODIY010000047.1"/>
</dbReference>
<accession>A0ABD5X871</accession>